<evidence type="ECO:0000313" key="6">
    <source>
        <dbReference type="EMBL" id="HJG29005.1"/>
    </source>
</evidence>
<evidence type="ECO:0000259" key="5">
    <source>
        <dbReference type="PROSITE" id="PS51464"/>
    </source>
</evidence>
<keyword evidence="3" id="KW-0804">Transcription</keyword>
<dbReference type="PROSITE" id="PS51071">
    <property type="entry name" value="HTH_RPIR"/>
    <property type="match status" value="1"/>
</dbReference>
<dbReference type="SUPFAM" id="SSF46689">
    <property type="entry name" value="Homeodomain-like"/>
    <property type="match status" value="1"/>
</dbReference>
<dbReference type="Gene3D" id="1.10.10.10">
    <property type="entry name" value="Winged helix-like DNA-binding domain superfamily/Winged helix DNA-binding domain"/>
    <property type="match status" value="1"/>
</dbReference>
<dbReference type="Proteomes" id="UP000782880">
    <property type="component" value="Unassembled WGS sequence"/>
</dbReference>
<reference evidence="6" key="2">
    <citation type="submission" date="2021-09" db="EMBL/GenBank/DDBJ databases">
        <authorList>
            <person name="Gilroy R."/>
        </authorList>
    </citation>
    <scope>NUCLEOTIDE SEQUENCE</scope>
    <source>
        <strain evidence="6">ChiBcec21-2208</strain>
    </source>
</reference>
<dbReference type="CDD" id="cd05013">
    <property type="entry name" value="SIS_RpiR"/>
    <property type="match status" value="1"/>
</dbReference>
<dbReference type="AlphaFoldDB" id="A0A921LPK7"/>
<dbReference type="PROSITE" id="PS51464">
    <property type="entry name" value="SIS"/>
    <property type="match status" value="1"/>
</dbReference>
<dbReference type="PANTHER" id="PTHR30514:SF18">
    <property type="entry name" value="RPIR-FAMILY TRANSCRIPTIONAL REGULATOR"/>
    <property type="match status" value="1"/>
</dbReference>
<evidence type="ECO:0000256" key="3">
    <source>
        <dbReference type="ARBA" id="ARBA00023163"/>
    </source>
</evidence>
<protein>
    <submittedName>
        <fullName evidence="6">MurR/RpiR family transcriptional regulator</fullName>
    </submittedName>
</protein>
<evidence type="ECO:0000256" key="1">
    <source>
        <dbReference type="ARBA" id="ARBA00023015"/>
    </source>
</evidence>
<evidence type="ECO:0000256" key="2">
    <source>
        <dbReference type="ARBA" id="ARBA00023125"/>
    </source>
</evidence>
<evidence type="ECO:0000313" key="7">
    <source>
        <dbReference type="Proteomes" id="UP000782880"/>
    </source>
</evidence>
<dbReference type="EMBL" id="DYVE01000262">
    <property type="protein sequence ID" value="HJG29005.1"/>
    <property type="molecule type" value="Genomic_DNA"/>
</dbReference>
<dbReference type="InterPro" id="IPR000281">
    <property type="entry name" value="HTH_RpiR"/>
</dbReference>
<sequence>MPLQFPQSPEKLTPAERRLLEFIESHREEFLFMTIGQLSADLGVSEATISRFARHLGCQDFKQLKNHVLAQNHLEGPAGKLARTVLAEGEFDPRRYLQQQQACLQKTMEALDPAAFEQALEALLSARRIFIQAKSASASMGQLLFFRLRRLGLPVELLPGSGTELLEGLVQAGAGDLVAFFGFSKVSAEGRMILRRQPAAGYRTLCFTGRLHPPAEERADMNLYVYRGTEKEYHSMTAAAALVDTLVVAASQRLGADGAARLKELHRMKQQFGS</sequence>
<dbReference type="InterPro" id="IPR001347">
    <property type="entry name" value="SIS_dom"/>
</dbReference>
<dbReference type="GO" id="GO:0003677">
    <property type="term" value="F:DNA binding"/>
    <property type="evidence" value="ECO:0007669"/>
    <property type="project" value="UniProtKB-KW"/>
</dbReference>
<feature type="domain" description="HTH rpiR-type" evidence="4">
    <location>
        <begin position="1"/>
        <end position="75"/>
    </location>
</feature>
<dbReference type="GO" id="GO:1901135">
    <property type="term" value="P:carbohydrate derivative metabolic process"/>
    <property type="evidence" value="ECO:0007669"/>
    <property type="project" value="InterPro"/>
</dbReference>
<dbReference type="SUPFAM" id="SSF53697">
    <property type="entry name" value="SIS domain"/>
    <property type="match status" value="1"/>
</dbReference>
<dbReference type="PANTHER" id="PTHR30514">
    <property type="entry name" value="GLUCOKINASE"/>
    <property type="match status" value="1"/>
</dbReference>
<dbReference type="Pfam" id="PF01418">
    <property type="entry name" value="HTH_6"/>
    <property type="match status" value="1"/>
</dbReference>
<dbReference type="InterPro" id="IPR036388">
    <property type="entry name" value="WH-like_DNA-bd_sf"/>
</dbReference>
<evidence type="ECO:0000259" key="4">
    <source>
        <dbReference type="PROSITE" id="PS51071"/>
    </source>
</evidence>
<dbReference type="GO" id="GO:0003700">
    <property type="term" value="F:DNA-binding transcription factor activity"/>
    <property type="evidence" value="ECO:0007669"/>
    <property type="project" value="InterPro"/>
</dbReference>
<reference evidence="6" key="1">
    <citation type="journal article" date="2021" name="PeerJ">
        <title>Extensive microbial diversity within the chicken gut microbiome revealed by metagenomics and culture.</title>
        <authorList>
            <person name="Gilroy R."/>
            <person name="Ravi A."/>
            <person name="Getino M."/>
            <person name="Pursley I."/>
            <person name="Horton D.L."/>
            <person name="Alikhan N.F."/>
            <person name="Baker D."/>
            <person name="Gharbi K."/>
            <person name="Hall N."/>
            <person name="Watson M."/>
            <person name="Adriaenssens E.M."/>
            <person name="Foster-Nyarko E."/>
            <person name="Jarju S."/>
            <person name="Secka A."/>
            <person name="Antonio M."/>
            <person name="Oren A."/>
            <person name="Chaudhuri R.R."/>
            <person name="La Ragione R."/>
            <person name="Hildebrand F."/>
            <person name="Pallen M.J."/>
        </authorList>
    </citation>
    <scope>NUCLEOTIDE SEQUENCE</scope>
    <source>
        <strain evidence="6">ChiBcec21-2208</strain>
    </source>
</reference>
<keyword evidence="2" id="KW-0238">DNA-binding</keyword>
<gene>
    <name evidence="6" type="ORF">K8V20_10250</name>
</gene>
<dbReference type="GO" id="GO:0097367">
    <property type="term" value="F:carbohydrate derivative binding"/>
    <property type="evidence" value="ECO:0007669"/>
    <property type="project" value="InterPro"/>
</dbReference>
<dbReference type="InterPro" id="IPR047640">
    <property type="entry name" value="RpiR-like"/>
</dbReference>
<comment type="caution">
    <text evidence="6">The sequence shown here is derived from an EMBL/GenBank/DDBJ whole genome shotgun (WGS) entry which is preliminary data.</text>
</comment>
<dbReference type="InterPro" id="IPR009057">
    <property type="entry name" value="Homeodomain-like_sf"/>
</dbReference>
<dbReference type="Gene3D" id="3.40.50.10490">
    <property type="entry name" value="Glucose-6-phosphate isomerase like protein, domain 1"/>
    <property type="match status" value="1"/>
</dbReference>
<accession>A0A921LPK7</accession>
<organism evidence="6 7">
    <name type="scientific">Subdoligranulum variabile</name>
    <dbReference type="NCBI Taxonomy" id="214851"/>
    <lineage>
        <taxon>Bacteria</taxon>
        <taxon>Bacillati</taxon>
        <taxon>Bacillota</taxon>
        <taxon>Clostridia</taxon>
        <taxon>Eubacteriales</taxon>
        <taxon>Oscillospiraceae</taxon>
        <taxon>Subdoligranulum</taxon>
    </lineage>
</organism>
<dbReference type="Pfam" id="PF01380">
    <property type="entry name" value="SIS"/>
    <property type="match status" value="1"/>
</dbReference>
<proteinExistence type="predicted"/>
<name>A0A921LPK7_9FIRM</name>
<dbReference type="InterPro" id="IPR035472">
    <property type="entry name" value="RpiR-like_SIS"/>
</dbReference>
<dbReference type="InterPro" id="IPR046348">
    <property type="entry name" value="SIS_dom_sf"/>
</dbReference>
<keyword evidence="1" id="KW-0805">Transcription regulation</keyword>
<feature type="domain" description="SIS" evidence="5">
    <location>
        <begin position="119"/>
        <end position="256"/>
    </location>
</feature>